<sequence length="370" mass="39391">MADELEGGSKSDGAAKTASARRIGLVMGHLTVPSVMHARRRPLHTCPRSSVASMKDIASISSYRVHLPKKEISGVVRRKKKKETSRRCHKCTRRKTPRTAVTKRGKVEEGGMEGRSTKCNPARERAPRRSPLLGPERGGGAVNWLVKMEGSVSEWVTGRDMWVAGGDGCTVRARDVDDEHGTDVGPEVAKAAAARAAWTEAGQPVSRKERGWRLLGRGRVTATGGKGAWVDTGEHRVEVYERGCDVSSERDGCGTGRLECAAEAAGCDGEQDSRWRYEGEAAGEQTGMTAGGVGAGSGEAWAADAGGATGQRVDWTAAGGDRTAGGRYGTAQRRTGGYCEGSAVWWWEASLKRSGKEVRHVVMAGRTGGT</sequence>
<gene>
    <name evidence="2" type="ORF">B0H16DRAFT_1800654</name>
</gene>
<comment type="caution">
    <text evidence="2">The sequence shown here is derived from an EMBL/GenBank/DDBJ whole genome shotgun (WGS) entry which is preliminary data.</text>
</comment>
<protein>
    <submittedName>
        <fullName evidence="2">Uncharacterized protein</fullName>
    </submittedName>
</protein>
<dbReference type="Proteomes" id="UP001215598">
    <property type="component" value="Unassembled WGS sequence"/>
</dbReference>
<name>A0AAD7HBB5_9AGAR</name>
<feature type="region of interest" description="Disordered" evidence="1">
    <location>
        <begin position="94"/>
        <end position="136"/>
    </location>
</feature>
<proteinExistence type="predicted"/>
<evidence type="ECO:0000256" key="1">
    <source>
        <dbReference type="SAM" id="MobiDB-lite"/>
    </source>
</evidence>
<accession>A0AAD7HBB5</accession>
<reference evidence="2" key="1">
    <citation type="submission" date="2023-03" db="EMBL/GenBank/DDBJ databases">
        <title>Massive genome expansion in bonnet fungi (Mycena s.s.) driven by repeated elements and novel gene families across ecological guilds.</title>
        <authorList>
            <consortium name="Lawrence Berkeley National Laboratory"/>
            <person name="Harder C.B."/>
            <person name="Miyauchi S."/>
            <person name="Viragh M."/>
            <person name="Kuo A."/>
            <person name="Thoen E."/>
            <person name="Andreopoulos B."/>
            <person name="Lu D."/>
            <person name="Skrede I."/>
            <person name="Drula E."/>
            <person name="Henrissat B."/>
            <person name="Morin E."/>
            <person name="Kohler A."/>
            <person name="Barry K."/>
            <person name="LaButti K."/>
            <person name="Morin E."/>
            <person name="Salamov A."/>
            <person name="Lipzen A."/>
            <person name="Mereny Z."/>
            <person name="Hegedus B."/>
            <person name="Baldrian P."/>
            <person name="Stursova M."/>
            <person name="Weitz H."/>
            <person name="Taylor A."/>
            <person name="Grigoriev I.V."/>
            <person name="Nagy L.G."/>
            <person name="Martin F."/>
            <person name="Kauserud H."/>
        </authorList>
    </citation>
    <scope>NUCLEOTIDE SEQUENCE</scope>
    <source>
        <strain evidence="2">CBHHK182m</strain>
    </source>
</reference>
<organism evidence="2 3">
    <name type="scientific">Mycena metata</name>
    <dbReference type="NCBI Taxonomy" id="1033252"/>
    <lineage>
        <taxon>Eukaryota</taxon>
        <taxon>Fungi</taxon>
        <taxon>Dikarya</taxon>
        <taxon>Basidiomycota</taxon>
        <taxon>Agaricomycotina</taxon>
        <taxon>Agaricomycetes</taxon>
        <taxon>Agaricomycetidae</taxon>
        <taxon>Agaricales</taxon>
        <taxon>Marasmiineae</taxon>
        <taxon>Mycenaceae</taxon>
        <taxon>Mycena</taxon>
    </lineage>
</organism>
<feature type="compositionally biased region" description="Basic residues" evidence="1">
    <location>
        <begin position="94"/>
        <end position="104"/>
    </location>
</feature>
<dbReference type="EMBL" id="JARKIB010000285">
    <property type="protein sequence ID" value="KAJ7716869.1"/>
    <property type="molecule type" value="Genomic_DNA"/>
</dbReference>
<evidence type="ECO:0000313" key="3">
    <source>
        <dbReference type="Proteomes" id="UP001215598"/>
    </source>
</evidence>
<dbReference type="AlphaFoldDB" id="A0AAD7HBB5"/>
<keyword evidence="3" id="KW-1185">Reference proteome</keyword>
<evidence type="ECO:0000313" key="2">
    <source>
        <dbReference type="EMBL" id="KAJ7716869.1"/>
    </source>
</evidence>